<dbReference type="AlphaFoldDB" id="A0A382BFJ6"/>
<name>A0A382BFJ6_9ZZZZ</name>
<sequence length="337" mass="38588">MYSGMAVPKPLVTDLDEWYHHVLGSMPDYSLIKDEMISEERGHKNVFRRNHKGRSSSPKGVRLKLETISHGSDHHHREVPIQERRQIFSGILVDRKTSSLEIEKYIRETAALDFPVHDEIWAALLFTAGPAKFANLVLDFTHFDSINSINEEYEQRLEKGFLEHLSHDYFSDYYNLSKQKFAYRVDYGKLPIAILLCNLEEAKTVVTTLLRRTNEWLDKLSSVNIDPIINSWKQSNIQSGIGDDGIGVGEPLGHLLVKTIEGARRILDGEDPFTAEIEMNSDGEGLGESIFDPIQLLFLKFPELYEVASNLGWEIGPSFQFPHERKLKLCFLTRKIS</sequence>
<evidence type="ECO:0000313" key="1">
    <source>
        <dbReference type="EMBL" id="SVB12042.1"/>
    </source>
</evidence>
<organism evidence="1">
    <name type="scientific">marine metagenome</name>
    <dbReference type="NCBI Taxonomy" id="408172"/>
    <lineage>
        <taxon>unclassified sequences</taxon>
        <taxon>metagenomes</taxon>
        <taxon>ecological metagenomes</taxon>
    </lineage>
</organism>
<accession>A0A382BFJ6</accession>
<protein>
    <submittedName>
        <fullName evidence="1">Uncharacterized protein</fullName>
    </submittedName>
</protein>
<proteinExistence type="predicted"/>
<reference evidence="1" key="1">
    <citation type="submission" date="2018-05" db="EMBL/GenBank/DDBJ databases">
        <authorList>
            <person name="Lanie J.A."/>
            <person name="Ng W.-L."/>
            <person name="Kazmierczak K.M."/>
            <person name="Andrzejewski T.M."/>
            <person name="Davidsen T.M."/>
            <person name="Wayne K.J."/>
            <person name="Tettelin H."/>
            <person name="Glass J.I."/>
            <person name="Rusch D."/>
            <person name="Podicherti R."/>
            <person name="Tsui H.-C.T."/>
            <person name="Winkler M.E."/>
        </authorList>
    </citation>
    <scope>NUCLEOTIDE SEQUENCE</scope>
</reference>
<dbReference type="EMBL" id="UINC01029396">
    <property type="protein sequence ID" value="SVB12042.1"/>
    <property type="molecule type" value="Genomic_DNA"/>
</dbReference>
<gene>
    <name evidence="1" type="ORF">METZ01_LOCUS164896</name>
</gene>